<comment type="similarity">
    <text evidence="1">Belongs to the TRAFAC class translation factor GTPase superfamily. Classic translation factor GTPase family. EF-G/EF-2 subfamily.</text>
</comment>
<dbReference type="Pfam" id="PF03764">
    <property type="entry name" value="EFG_IV"/>
    <property type="match status" value="1"/>
</dbReference>
<comment type="similarity">
    <text evidence="6">Belongs to the GTP-binding elongation factor family. EF-G/EF-2 subfamily.</text>
</comment>
<dbReference type="NCBIfam" id="TIGR00484">
    <property type="entry name" value="EF-G"/>
    <property type="match status" value="1"/>
</dbReference>
<feature type="region of interest" description="Disordered" evidence="8">
    <location>
        <begin position="1"/>
        <end position="29"/>
    </location>
</feature>
<dbReference type="InterPro" id="IPR035649">
    <property type="entry name" value="EFG_V"/>
</dbReference>
<dbReference type="SUPFAM" id="SSF50447">
    <property type="entry name" value="Translation proteins"/>
    <property type="match status" value="1"/>
</dbReference>
<reference evidence="10 11" key="1">
    <citation type="journal article" date="2015" name="Genome Biol. Evol.">
        <title>Comparative Genomics of a Bacterivorous Green Alga Reveals Evolutionary Causalities and Consequences of Phago-Mixotrophic Mode of Nutrition.</title>
        <authorList>
            <person name="Burns J.A."/>
            <person name="Paasch A."/>
            <person name="Narechania A."/>
            <person name="Kim E."/>
        </authorList>
    </citation>
    <scope>NUCLEOTIDE SEQUENCE [LARGE SCALE GENOMIC DNA]</scope>
    <source>
        <strain evidence="10 11">PLY_AMNH</strain>
    </source>
</reference>
<dbReference type="InterPro" id="IPR009022">
    <property type="entry name" value="EFG_III"/>
</dbReference>
<dbReference type="InterPro" id="IPR014721">
    <property type="entry name" value="Ribsml_uS5_D2-typ_fold_subgr"/>
</dbReference>
<evidence type="ECO:0000313" key="10">
    <source>
        <dbReference type="EMBL" id="KAK3268455.1"/>
    </source>
</evidence>
<dbReference type="Gene3D" id="2.40.30.10">
    <property type="entry name" value="Translation factors"/>
    <property type="match status" value="1"/>
</dbReference>
<organism evidence="10 11">
    <name type="scientific">Cymbomonas tetramitiformis</name>
    <dbReference type="NCBI Taxonomy" id="36881"/>
    <lineage>
        <taxon>Eukaryota</taxon>
        <taxon>Viridiplantae</taxon>
        <taxon>Chlorophyta</taxon>
        <taxon>Pyramimonadophyceae</taxon>
        <taxon>Pyramimonadales</taxon>
        <taxon>Pyramimonadaceae</taxon>
        <taxon>Cymbomonas</taxon>
    </lineage>
</organism>
<dbReference type="HAMAP" id="MF_00054_B">
    <property type="entry name" value="EF_G_EF_2_B"/>
    <property type="match status" value="1"/>
</dbReference>
<dbReference type="InterPro" id="IPR000795">
    <property type="entry name" value="T_Tr_GTP-bd_dom"/>
</dbReference>
<dbReference type="PROSITE" id="PS51722">
    <property type="entry name" value="G_TR_2"/>
    <property type="match status" value="1"/>
</dbReference>
<dbReference type="FunFam" id="3.30.230.10:FF:000003">
    <property type="entry name" value="Elongation factor G"/>
    <property type="match status" value="1"/>
</dbReference>
<dbReference type="PANTHER" id="PTHR43261">
    <property type="entry name" value="TRANSLATION ELONGATION FACTOR G-RELATED"/>
    <property type="match status" value="1"/>
</dbReference>
<dbReference type="FunFam" id="3.40.50.300:FF:000029">
    <property type="entry name" value="Elongation factor G"/>
    <property type="match status" value="1"/>
</dbReference>
<keyword evidence="2 6" id="KW-0547">Nucleotide-binding</keyword>
<keyword evidence="3 6" id="KW-0251">Elongation factor</keyword>
<dbReference type="GO" id="GO:0070125">
    <property type="term" value="P:mitochondrial translational elongation"/>
    <property type="evidence" value="ECO:0007669"/>
    <property type="project" value="UniProtKB-UniRule"/>
</dbReference>
<comment type="pathway">
    <text evidence="6">Protein biosynthesis; polypeptide chain elongation.</text>
</comment>
<evidence type="ECO:0000256" key="6">
    <source>
        <dbReference type="HAMAP-Rule" id="MF_03061"/>
    </source>
</evidence>
<keyword evidence="5 6" id="KW-0342">GTP-binding</keyword>
<evidence type="ECO:0000256" key="1">
    <source>
        <dbReference type="ARBA" id="ARBA00005870"/>
    </source>
</evidence>
<dbReference type="InterPro" id="IPR031157">
    <property type="entry name" value="G_TR_CS"/>
</dbReference>
<dbReference type="FunFam" id="2.40.30.10:FF:000006">
    <property type="entry name" value="Elongation factor G"/>
    <property type="match status" value="1"/>
</dbReference>
<keyword evidence="11" id="KW-1185">Reference proteome</keyword>
<dbReference type="PROSITE" id="PS00301">
    <property type="entry name" value="G_TR_1"/>
    <property type="match status" value="1"/>
</dbReference>
<dbReference type="EMBL" id="LGRX02011820">
    <property type="protein sequence ID" value="KAK3268455.1"/>
    <property type="molecule type" value="Genomic_DNA"/>
</dbReference>
<dbReference type="Pfam" id="PF00009">
    <property type="entry name" value="GTP_EFTU"/>
    <property type="match status" value="1"/>
</dbReference>
<evidence type="ECO:0000256" key="5">
    <source>
        <dbReference type="ARBA" id="ARBA00023134"/>
    </source>
</evidence>
<dbReference type="AlphaFoldDB" id="A0AAE0FZH8"/>
<dbReference type="FunFam" id="3.30.70.870:FF:000001">
    <property type="entry name" value="Elongation factor G"/>
    <property type="match status" value="1"/>
</dbReference>
<evidence type="ECO:0000256" key="4">
    <source>
        <dbReference type="ARBA" id="ARBA00022917"/>
    </source>
</evidence>
<dbReference type="CDD" id="cd03713">
    <property type="entry name" value="EFG_mtEFG_C"/>
    <property type="match status" value="1"/>
</dbReference>
<dbReference type="NCBIfam" id="NF009381">
    <property type="entry name" value="PRK12740.1-5"/>
    <property type="match status" value="1"/>
</dbReference>
<dbReference type="Gene3D" id="3.30.70.240">
    <property type="match status" value="1"/>
</dbReference>
<dbReference type="GO" id="GO:0003746">
    <property type="term" value="F:translation elongation factor activity"/>
    <property type="evidence" value="ECO:0007669"/>
    <property type="project" value="UniProtKB-UniRule"/>
</dbReference>
<feature type="coiled-coil region" evidence="7">
    <location>
        <begin position="278"/>
        <end position="309"/>
    </location>
</feature>
<dbReference type="CDD" id="cd01886">
    <property type="entry name" value="EF-G"/>
    <property type="match status" value="1"/>
</dbReference>
<proteinExistence type="inferred from homology"/>
<dbReference type="SMART" id="SM00889">
    <property type="entry name" value="EFG_IV"/>
    <property type="match status" value="1"/>
</dbReference>
<dbReference type="InterPro" id="IPR004540">
    <property type="entry name" value="Transl_elong_EFG/EF2"/>
</dbReference>
<dbReference type="Pfam" id="PF00679">
    <property type="entry name" value="EFG_C"/>
    <property type="match status" value="1"/>
</dbReference>
<dbReference type="PRINTS" id="PR00315">
    <property type="entry name" value="ELONGATNFCT"/>
</dbReference>
<dbReference type="InterPro" id="IPR035647">
    <property type="entry name" value="EFG_III/V"/>
</dbReference>
<dbReference type="Pfam" id="PF14492">
    <property type="entry name" value="EFG_III"/>
    <property type="match status" value="1"/>
</dbReference>
<keyword evidence="4 6" id="KW-0648">Protein biosynthesis</keyword>
<dbReference type="FunFam" id="3.30.70.240:FF:000001">
    <property type="entry name" value="Elongation factor G"/>
    <property type="match status" value="1"/>
</dbReference>
<sequence>MAGMTTRVSPSAVCARPQAKKQNASAQRAVSAAPISASSKMPSFSGLKSDATLPIYSVNSERVVRVAAARAPLRVLAAADADGGLERAFKLEDYRNIGIMAHIDAGKTTTTERILYYTGRSYKIGEVHEGAATMDWMEQEQERGITITSAATTCEWKGKRINIIDTPGHVDFTLEVERALRVLDGAVCCFDSVAGVEPQSETVWRQADKYGVPRICYVNKMDRMGANFFRTCDMIVSNLGATPCVIQLPIGAEENFEGVIDLVTMKEVVWKGEDLGAAYEYLEIRDELKEQAEEYREKLIETIVEQDEDVMMMYLEGETPSEEKMKELIRKGAIANDFVPVTCGTAFKNKGVQTLLDAVVDYLPAPTDLPDMNGVSVDDKDVEMFRKPSDDEPFSALAFKVMTDPFVGTLTFCRIYSGIVEAGTYVVNAKDGKKERIGRILEMHANDRTDLKKSRAGDIIAIAGLKNTVTGDTLCDASEQIILERMEFPDPVIKVAIEPKTKADLEKMGQGLNKLAAEDPSFHYSRDDETNQTVIEGMGELHLEIIVDRLRREFKVECDVGAPSVNYRESISKATEVRYTHKKQSGGSGQFGDVVIKFEPAEPGTGFEFKSDIKGGSVPKEYIPGVVKGLETSMNNGVLAGFPVVDVTATLVDGSYHDVDSSVMAFEIAARGAFREGISQSGPKLLEPIMRVDVITPEESMGDVIGDMNSRRGIIGELGDKPGGMKTVQAYVPLAEMFNYVSNLRGMTKGRANYSMKLEKYDAVPQKVQQEICAERAAA</sequence>
<protein>
    <recommendedName>
        <fullName evidence="6">Elongation factor G, mitochondrial</fullName>
        <shortName evidence="6">EF-Gmt</shortName>
    </recommendedName>
    <alternativeName>
        <fullName evidence="6">Elongation factor G 1, mitochondrial</fullName>
        <shortName evidence="6">mEF-G 1</shortName>
    </alternativeName>
    <alternativeName>
        <fullName evidence="6">Elongation factor G1</fullName>
    </alternativeName>
</protein>
<dbReference type="InterPro" id="IPR005517">
    <property type="entry name" value="Transl_elong_EFG/EF2_IV"/>
</dbReference>
<dbReference type="InterPro" id="IPR009000">
    <property type="entry name" value="Transl_B-barrel_sf"/>
</dbReference>
<evidence type="ECO:0000256" key="3">
    <source>
        <dbReference type="ARBA" id="ARBA00022768"/>
    </source>
</evidence>
<dbReference type="Gene3D" id="3.30.70.870">
    <property type="entry name" value="Elongation Factor G (Translational Gtpase), domain 3"/>
    <property type="match status" value="1"/>
</dbReference>
<dbReference type="InterPro" id="IPR004161">
    <property type="entry name" value="EFTu-like_2"/>
</dbReference>
<dbReference type="SMART" id="SM00838">
    <property type="entry name" value="EFG_C"/>
    <property type="match status" value="1"/>
</dbReference>
<dbReference type="GO" id="GO:0032790">
    <property type="term" value="P:ribosome disassembly"/>
    <property type="evidence" value="ECO:0007669"/>
    <property type="project" value="TreeGrafter"/>
</dbReference>
<dbReference type="CDD" id="cd16262">
    <property type="entry name" value="EFG_III"/>
    <property type="match status" value="1"/>
</dbReference>
<dbReference type="Gene3D" id="3.40.50.300">
    <property type="entry name" value="P-loop containing nucleotide triphosphate hydrolases"/>
    <property type="match status" value="1"/>
</dbReference>
<evidence type="ECO:0000313" key="11">
    <source>
        <dbReference type="Proteomes" id="UP001190700"/>
    </source>
</evidence>
<evidence type="ECO:0000256" key="2">
    <source>
        <dbReference type="ARBA" id="ARBA00022741"/>
    </source>
</evidence>
<dbReference type="SUPFAM" id="SSF54980">
    <property type="entry name" value="EF-G C-terminal domain-like"/>
    <property type="match status" value="2"/>
</dbReference>
<gene>
    <name evidence="10" type="ORF">CYMTET_23045</name>
</gene>
<feature type="binding site" evidence="6">
    <location>
        <begin position="165"/>
        <end position="169"/>
    </location>
    <ligand>
        <name>GTP</name>
        <dbReference type="ChEBI" id="CHEBI:37565"/>
    </ligand>
</feature>
<dbReference type="CDD" id="cd04088">
    <property type="entry name" value="EFG_mtEFG_II"/>
    <property type="match status" value="1"/>
</dbReference>
<dbReference type="CDD" id="cd01434">
    <property type="entry name" value="EFG_mtEFG1_IV"/>
    <property type="match status" value="1"/>
</dbReference>
<dbReference type="InterPro" id="IPR000640">
    <property type="entry name" value="EFG_V-like"/>
</dbReference>
<name>A0AAE0FZH8_9CHLO</name>
<evidence type="ECO:0000256" key="8">
    <source>
        <dbReference type="SAM" id="MobiDB-lite"/>
    </source>
</evidence>
<dbReference type="InterPro" id="IPR005225">
    <property type="entry name" value="Small_GTP-bd"/>
</dbReference>
<comment type="caution">
    <text evidence="10">The sequence shown here is derived from an EMBL/GenBank/DDBJ whole genome shotgun (WGS) entry which is preliminary data.</text>
</comment>
<dbReference type="Proteomes" id="UP001190700">
    <property type="component" value="Unassembled WGS sequence"/>
</dbReference>
<dbReference type="GO" id="GO:0005739">
    <property type="term" value="C:mitochondrion"/>
    <property type="evidence" value="ECO:0007669"/>
    <property type="project" value="UniProtKB-SubCell"/>
</dbReference>
<dbReference type="Pfam" id="PF03144">
    <property type="entry name" value="GTP_EFTU_D2"/>
    <property type="match status" value="1"/>
</dbReference>
<accession>A0AAE0FZH8</accession>
<dbReference type="NCBIfam" id="TIGR00231">
    <property type="entry name" value="small_GTP"/>
    <property type="match status" value="1"/>
</dbReference>
<dbReference type="InterPro" id="IPR041095">
    <property type="entry name" value="EFG_II"/>
</dbReference>
<dbReference type="GO" id="GO:0005525">
    <property type="term" value="F:GTP binding"/>
    <property type="evidence" value="ECO:0007669"/>
    <property type="project" value="UniProtKB-UniRule"/>
</dbReference>
<comment type="function">
    <text evidence="6">Mitochondrial GTPase that catalyzes the GTP-dependent ribosomal translocation step during translation elongation. During this step, the ribosome changes from the pre-translocational (PRE) to the post-translocational (POST) state as the newly formed A-site-bound peptidyl-tRNA and P-site-bound deacylated tRNA move to the P and E sites, respectively. Catalyzes the coordinated movement of the two tRNA molecules, the mRNA and conformational changes in the ribosome.</text>
</comment>
<dbReference type="SUPFAM" id="SSF52540">
    <property type="entry name" value="P-loop containing nucleoside triphosphate hydrolases"/>
    <property type="match status" value="1"/>
</dbReference>
<dbReference type="PANTHER" id="PTHR43261:SF1">
    <property type="entry name" value="RIBOSOME-RELEASING FACTOR 2, MITOCHONDRIAL"/>
    <property type="match status" value="1"/>
</dbReference>
<feature type="domain" description="Tr-type G" evidence="9">
    <location>
        <begin position="92"/>
        <end position="367"/>
    </location>
</feature>
<keyword evidence="6" id="KW-0496">Mitochondrion</keyword>
<dbReference type="SUPFAM" id="SSF54211">
    <property type="entry name" value="Ribosomal protein S5 domain 2-like"/>
    <property type="match status" value="1"/>
</dbReference>
<dbReference type="Gene3D" id="3.30.230.10">
    <property type="match status" value="1"/>
</dbReference>
<dbReference type="InterPro" id="IPR020568">
    <property type="entry name" value="Ribosomal_Su5_D2-typ_SF"/>
</dbReference>
<dbReference type="GO" id="GO:0003924">
    <property type="term" value="F:GTPase activity"/>
    <property type="evidence" value="ECO:0007669"/>
    <property type="project" value="UniProtKB-UniRule"/>
</dbReference>
<comment type="subcellular location">
    <subcellularLocation>
        <location evidence="6">Mitochondrion</location>
    </subcellularLocation>
</comment>
<feature type="binding site" evidence="6">
    <location>
        <begin position="219"/>
        <end position="222"/>
    </location>
    <ligand>
        <name>GTP</name>
        <dbReference type="ChEBI" id="CHEBI:37565"/>
    </ligand>
</feature>
<evidence type="ECO:0000256" key="7">
    <source>
        <dbReference type="SAM" id="Coils"/>
    </source>
</evidence>
<evidence type="ECO:0000259" key="9">
    <source>
        <dbReference type="PROSITE" id="PS51722"/>
    </source>
</evidence>
<dbReference type="InterPro" id="IPR027417">
    <property type="entry name" value="P-loop_NTPase"/>
</dbReference>
<dbReference type="InterPro" id="IPR047872">
    <property type="entry name" value="EFG_IV"/>
</dbReference>
<feature type="binding site" evidence="6">
    <location>
        <begin position="101"/>
        <end position="108"/>
    </location>
    <ligand>
        <name>GTP</name>
        <dbReference type="ChEBI" id="CHEBI:37565"/>
    </ligand>
</feature>
<keyword evidence="7" id="KW-0175">Coiled coil</keyword>